<keyword evidence="1" id="KW-0472">Membrane</keyword>
<dbReference type="EMBL" id="FODO01000012">
    <property type="protein sequence ID" value="SEO56935.1"/>
    <property type="molecule type" value="Genomic_DNA"/>
</dbReference>
<reference evidence="4" key="1">
    <citation type="submission" date="2016-10" db="EMBL/GenBank/DDBJ databases">
        <authorList>
            <person name="Varghese N."/>
            <person name="Submissions S."/>
        </authorList>
    </citation>
    <scope>NUCLEOTIDE SEQUENCE [LARGE SCALE GENOMIC DNA]</scope>
    <source>
        <strain evidence="4">Nm76</strain>
    </source>
</reference>
<dbReference type="STRING" id="42354.SAMN05216333_11280"/>
<gene>
    <name evidence="3" type="ORF">SAMN05216333_11280</name>
</gene>
<evidence type="ECO:0000256" key="1">
    <source>
        <dbReference type="SAM" id="Phobius"/>
    </source>
</evidence>
<dbReference type="AlphaFoldDB" id="A0A1H8QRY5"/>
<proteinExistence type="predicted"/>
<organism evidence="3 4">
    <name type="scientific">Nitrosomonas oligotropha</name>
    <dbReference type="NCBI Taxonomy" id="42354"/>
    <lineage>
        <taxon>Bacteria</taxon>
        <taxon>Pseudomonadati</taxon>
        <taxon>Pseudomonadota</taxon>
        <taxon>Betaproteobacteria</taxon>
        <taxon>Nitrosomonadales</taxon>
        <taxon>Nitrosomonadaceae</taxon>
        <taxon>Nitrosomonas</taxon>
    </lineage>
</organism>
<keyword evidence="1" id="KW-1133">Transmembrane helix</keyword>
<keyword evidence="4" id="KW-1185">Reference proteome</keyword>
<feature type="signal peptide" evidence="2">
    <location>
        <begin position="1"/>
        <end position="23"/>
    </location>
</feature>
<name>A0A1H8QRY5_9PROT</name>
<evidence type="ECO:0000256" key="2">
    <source>
        <dbReference type="SAM" id="SignalP"/>
    </source>
</evidence>
<accession>A0A1H8QRY5</accession>
<evidence type="ECO:0000313" key="3">
    <source>
        <dbReference type="EMBL" id="SEO56935.1"/>
    </source>
</evidence>
<protein>
    <recommendedName>
        <fullName evidence="5">Lipoprotein</fullName>
    </recommendedName>
</protein>
<keyword evidence="1" id="KW-0812">Transmembrane</keyword>
<evidence type="ECO:0008006" key="5">
    <source>
        <dbReference type="Google" id="ProtNLM"/>
    </source>
</evidence>
<sequence length="244" mass="27578">MKSLTTKQLLTILLCGSILLLPACSKKNVTASVQFDYTETVGCLVTNDLYAIYFSAYLKPEGDLENIKGKDRNKLLRSYCKKIPKTGSLYFTADLVDEDVRETPISVRLVKQELIGEDERKVENFKDTGTIFEVPAKLYPRGMVETHIELDKEGFYALYLSVGEENTMTEENILRIPLHVGVDPDAVSPWHIALRILAVCLGLIIPVILGLIMFSPIIPAKQWVQEISRRSFFLNHKQGIETQK</sequence>
<dbReference type="RefSeq" id="WP_090319083.1">
    <property type="nucleotide sequence ID" value="NZ_FNOE01000012.1"/>
</dbReference>
<evidence type="ECO:0000313" key="4">
    <source>
        <dbReference type="Proteomes" id="UP000198814"/>
    </source>
</evidence>
<keyword evidence="2" id="KW-0732">Signal</keyword>
<feature type="transmembrane region" description="Helical" evidence="1">
    <location>
        <begin position="192"/>
        <end position="214"/>
    </location>
</feature>
<feature type="chain" id="PRO_5011703468" description="Lipoprotein" evidence="2">
    <location>
        <begin position="24"/>
        <end position="244"/>
    </location>
</feature>
<dbReference type="Proteomes" id="UP000198814">
    <property type="component" value="Unassembled WGS sequence"/>
</dbReference>
<dbReference type="OrthoDB" id="194033at2"/>